<reference evidence="3 4" key="1">
    <citation type="submission" date="2017-03" db="EMBL/GenBank/DDBJ databases">
        <title>Widespread Adenine N6-methylation of Active Genes in Fungi.</title>
        <authorList>
            <consortium name="DOE Joint Genome Institute"/>
            <person name="Mondo S.J."/>
            <person name="Dannebaum R.O."/>
            <person name="Kuo R.C."/>
            <person name="Louie K.B."/>
            <person name="Bewick A.J."/>
            <person name="Labutti K."/>
            <person name="Haridas S."/>
            <person name="Kuo A."/>
            <person name="Salamov A."/>
            <person name="Ahrendt S.R."/>
            <person name="Lau R."/>
            <person name="Bowen B.P."/>
            <person name="Lipzen A."/>
            <person name="Sullivan W."/>
            <person name="Andreopoulos W.B."/>
            <person name="Clum A."/>
            <person name="Lindquist E."/>
            <person name="Daum C."/>
            <person name="Northen T.R."/>
            <person name="Ramamoorthy G."/>
            <person name="Schmitz R.J."/>
            <person name="Gryganskyi A."/>
            <person name="Culley D."/>
            <person name="Magnuson J."/>
            <person name="James T.Y."/>
            <person name="O'Malley M.A."/>
            <person name="Stajich J.E."/>
            <person name="Spatafora J.W."/>
            <person name="Visel A."/>
            <person name="Grigoriev I.V."/>
        </authorList>
    </citation>
    <scope>NUCLEOTIDE SEQUENCE [LARGE SCALE GENOMIC DNA]</scope>
    <source>
        <strain evidence="3 4">NRRL Y-17943</strain>
    </source>
</reference>
<dbReference type="RefSeq" id="XP_021871578.1">
    <property type="nucleotide sequence ID" value="XM_022012647.1"/>
</dbReference>
<feature type="region of interest" description="Disordered" evidence="1">
    <location>
        <begin position="113"/>
        <end position="144"/>
    </location>
</feature>
<organism evidence="3 4">
    <name type="scientific">Kockovaella imperatae</name>
    <dbReference type="NCBI Taxonomy" id="4999"/>
    <lineage>
        <taxon>Eukaryota</taxon>
        <taxon>Fungi</taxon>
        <taxon>Dikarya</taxon>
        <taxon>Basidiomycota</taxon>
        <taxon>Agaricomycotina</taxon>
        <taxon>Tremellomycetes</taxon>
        <taxon>Tremellales</taxon>
        <taxon>Cuniculitremaceae</taxon>
        <taxon>Kockovaella</taxon>
    </lineage>
</organism>
<dbReference type="AlphaFoldDB" id="A0A1Y1UHQ6"/>
<dbReference type="EMBL" id="NBSH01000005">
    <property type="protein sequence ID" value="ORX37591.1"/>
    <property type="molecule type" value="Genomic_DNA"/>
</dbReference>
<keyword evidence="4" id="KW-1185">Reference proteome</keyword>
<feature type="compositionally biased region" description="Polar residues" evidence="1">
    <location>
        <begin position="113"/>
        <end position="129"/>
    </location>
</feature>
<dbReference type="Proteomes" id="UP000193218">
    <property type="component" value="Unassembled WGS sequence"/>
</dbReference>
<feature type="chain" id="PRO_5013073186" evidence="2">
    <location>
        <begin position="25"/>
        <end position="188"/>
    </location>
</feature>
<dbReference type="GeneID" id="33554455"/>
<name>A0A1Y1UHQ6_9TREE</name>
<feature type="signal peptide" evidence="2">
    <location>
        <begin position="1"/>
        <end position="24"/>
    </location>
</feature>
<dbReference type="InParanoid" id="A0A1Y1UHQ6"/>
<feature type="compositionally biased region" description="Basic and acidic residues" evidence="1">
    <location>
        <begin position="132"/>
        <end position="144"/>
    </location>
</feature>
<evidence type="ECO:0000313" key="4">
    <source>
        <dbReference type="Proteomes" id="UP000193218"/>
    </source>
</evidence>
<gene>
    <name evidence="3" type="ORF">BD324DRAFT_386648</name>
</gene>
<comment type="caution">
    <text evidence="3">The sequence shown here is derived from an EMBL/GenBank/DDBJ whole genome shotgun (WGS) entry which is preliminary data.</text>
</comment>
<keyword evidence="2" id="KW-0732">Signal</keyword>
<accession>A0A1Y1UHQ6</accession>
<sequence length="188" mass="21225">MLLALSSLLSTLLLAVSTLTSAVAAALVHVIETSDHQAVPHRPSIPEALLIPPAPPLRDTEIYSPELVRYLEHMPDKDLILLQELLQILHQAWKSQMDLLAWYNIALEPTGGENSRQSFRQAQAASTGTADGDEKSPSDHDRRSFRWMHPAERKRWTEDCRWLIDVSSSEYRTSFCYAIGLTDLFCQN</sequence>
<evidence type="ECO:0000256" key="1">
    <source>
        <dbReference type="SAM" id="MobiDB-lite"/>
    </source>
</evidence>
<evidence type="ECO:0000256" key="2">
    <source>
        <dbReference type="SAM" id="SignalP"/>
    </source>
</evidence>
<protein>
    <submittedName>
        <fullName evidence="3">Uncharacterized protein</fullName>
    </submittedName>
</protein>
<proteinExistence type="predicted"/>
<evidence type="ECO:0000313" key="3">
    <source>
        <dbReference type="EMBL" id="ORX37591.1"/>
    </source>
</evidence>